<evidence type="ECO:0000256" key="4">
    <source>
        <dbReference type="SAM" id="MobiDB-lite"/>
    </source>
</evidence>
<evidence type="ECO:0000259" key="5">
    <source>
        <dbReference type="PROSITE" id="PS50943"/>
    </source>
</evidence>
<evidence type="ECO:0000313" key="6">
    <source>
        <dbReference type="EMBL" id="CAL2084589.1"/>
    </source>
</evidence>
<protein>
    <submittedName>
        <fullName evidence="6">Helix-turn-helix protein</fullName>
    </submittedName>
</protein>
<keyword evidence="7" id="KW-1185">Reference proteome</keyword>
<dbReference type="PANTHER" id="PTHR40661:SF3">
    <property type="entry name" value="FELS-1 PROPHAGE TRANSCRIPTIONAL REGULATOR"/>
    <property type="match status" value="1"/>
</dbReference>
<feature type="compositionally biased region" description="Basic and acidic residues" evidence="4">
    <location>
        <begin position="102"/>
        <end position="118"/>
    </location>
</feature>
<dbReference type="PANTHER" id="PTHR40661">
    <property type="match status" value="1"/>
</dbReference>
<keyword evidence="1" id="KW-0805">Transcription regulation</keyword>
<keyword evidence="3" id="KW-0804">Transcription</keyword>
<dbReference type="CDD" id="cd00093">
    <property type="entry name" value="HTH_XRE"/>
    <property type="match status" value="1"/>
</dbReference>
<dbReference type="InterPro" id="IPR010982">
    <property type="entry name" value="Lambda_DNA-bd_dom_sf"/>
</dbReference>
<comment type="caution">
    <text evidence="6">The sequence shown here is derived from an EMBL/GenBank/DDBJ whole genome shotgun (WGS) entry which is preliminary data.</text>
</comment>
<keyword evidence="2" id="KW-0238">DNA-binding</keyword>
<name>A0ABM9NZ70_9FLAO</name>
<reference evidence="6 7" key="1">
    <citation type="submission" date="2024-05" db="EMBL/GenBank/DDBJ databases">
        <authorList>
            <person name="Duchaud E."/>
        </authorList>
    </citation>
    <scope>NUCLEOTIDE SEQUENCE [LARGE SCALE GENOMIC DNA]</scope>
    <source>
        <strain evidence="6">Ena-SAMPLE-TAB-13-05-2024-13:56:06:370-140302</strain>
    </source>
</reference>
<dbReference type="SUPFAM" id="SSF47413">
    <property type="entry name" value="lambda repressor-like DNA-binding domains"/>
    <property type="match status" value="1"/>
</dbReference>
<dbReference type="Gene3D" id="1.10.260.40">
    <property type="entry name" value="lambda repressor-like DNA-binding domains"/>
    <property type="match status" value="1"/>
</dbReference>
<feature type="compositionally biased region" description="Polar residues" evidence="4">
    <location>
        <begin position="89"/>
        <end position="101"/>
    </location>
</feature>
<evidence type="ECO:0000313" key="7">
    <source>
        <dbReference type="Proteomes" id="UP001497416"/>
    </source>
</evidence>
<dbReference type="SMART" id="SM00530">
    <property type="entry name" value="HTH_XRE"/>
    <property type="match status" value="1"/>
</dbReference>
<sequence>MFTIVNCIFVYNCSMIERLKVILDYYNLTSSNFAEKIDVPRSSISHLLSGRNKPSLDFILKVDKAFEEVNLDWLLYGKGSFPKNKEDSTSPSLFTQPIKNKSQNEIRESEPTSKEHKVPADDLKTLIKVILLYSDGTFDEFEK</sequence>
<evidence type="ECO:0000256" key="2">
    <source>
        <dbReference type="ARBA" id="ARBA00023125"/>
    </source>
</evidence>
<dbReference type="Pfam" id="PF01381">
    <property type="entry name" value="HTH_3"/>
    <property type="match status" value="1"/>
</dbReference>
<dbReference type="PROSITE" id="PS50943">
    <property type="entry name" value="HTH_CROC1"/>
    <property type="match status" value="1"/>
</dbReference>
<feature type="domain" description="HTH cro/C1-type" evidence="5">
    <location>
        <begin position="19"/>
        <end position="74"/>
    </location>
</feature>
<organism evidence="6 7">
    <name type="scientific">Tenacibaculum platacis</name>
    <dbReference type="NCBI Taxonomy" id="3137852"/>
    <lineage>
        <taxon>Bacteria</taxon>
        <taxon>Pseudomonadati</taxon>
        <taxon>Bacteroidota</taxon>
        <taxon>Flavobacteriia</taxon>
        <taxon>Flavobacteriales</taxon>
        <taxon>Flavobacteriaceae</taxon>
        <taxon>Tenacibaculum</taxon>
    </lineage>
</organism>
<dbReference type="Proteomes" id="UP001497416">
    <property type="component" value="Unassembled WGS sequence"/>
</dbReference>
<dbReference type="EMBL" id="CAXIXY010000004">
    <property type="protein sequence ID" value="CAL2084589.1"/>
    <property type="molecule type" value="Genomic_DNA"/>
</dbReference>
<evidence type="ECO:0000256" key="3">
    <source>
        <dbReference type="ARBA" id="ARBA00023163"/>
    </source>
</evidence>
<dbReference type="InterPro" id="IPR001387">
    <property type="entry name" value="Cro/C1-type_HTH"/>
</dbReference>
<accession>A0ABM9NZ70</accession>
<evidence type="ECO:0000256" key="1">
    <source>
        <dbReference type="ARBA" id="ARBA00023015"/>
    </source>
</evidence>
<proteinExistence type="predicted"/>
<feature type="region of interest" description="Disordered" evidence="4">
    <location>
        <begin position="79"/>
        <end position="118"/>
    </location>
</feature>
<gene>
    <name evidence="6" type="ORF">T190607A01A_20330</name>
</gene>